<evidence type="ECO:0000256" key="1">
    <source>
        <dbReference type="ARBA" id="ARBA00001974"/>
    </source>
</evidence>
<keyword evidence="6" id="KW-0472">Membrane</keyword>
<dbReference type="InterPro" id="IPR013786">
    <property type="entry name" value="AcylCoA_DH/ox_N"/>
</dbReference>
<dbReference type="InterPro" id="IPR037069">
    <property type="entry name" value="AcylCoA_DH/ox_N_sf"/>
</dbReference>
<evidence type="ECO:0000256" key="3">
    <source>
        <dbReference type="ARBA" id="ARBA00022630"/>
    </source>
</evidence>
<dbReference type="Pfam" id="PF02771">
    <property type="entry name" value="Acyl-CoA_dh_N"/>
    <property type="match status" value="1"/>
</dbReference>
<proteinExistence type="inferred from homology"/>
<evidence type="ECO:0000256" key="4">
    <source>
        <dbReference type="ARBA" id="ARBA00022827"/>
    </source>
</evidence>
<dbReference type="PANTHER" id="PTHR42803">
    <property type="entry name" value="ACYL-COA DEHYDROGENASE"/>
    <property type="match status" value="1"/>
</dbReference>
<comment type="caution">
    <text evidence="10">The sequence shown here is derived from an EMBL/GenBank/DDBJ whole genome shotgun (WGS) entry which is preliminary data.</text>
</comment>
<protein>
    <recommendedName>
        <fullName evidence="12">Acyl-CoA dehydrogenase</fullName>
    </recommendedName>
</protein>
<feature type="transmembrane region" description="Helical" evidence="6">
    <location>
        <begin position="505"/>
        <end position="526"/>
    </location>
</feature>
<evidence type="ECO:0000313" key="10">
    <source>
        <dbReference type="EMBL" id="PIT00362.1"/>
    </source>
</evidence>
<dbReference type="EMBL" id="LFJC01000003">
    <property type="protein sequence ID" value="PIT00362.1"/>
    <property type="molecule type" value="Genomic_DNA"/>
</dbReference>
<dbReference type="GO" id="GO:0016627">
    <property type="term" value="F:oxidoreductase activity, acting on the CH-CH group of donors"/>
    <property type="evidence" value="ECO:0007669"/>
    <property type="project" value="InterPro"/>
</dbReference>
<dbReference type="Pfam" id="PF02770">
    <property type="entry name" value="Acyl-CoA_dh_M"/>
    <property type="match status" value="1"/>
</dbReference>
<evidence type="ECO:0000256" key="6">
    <source>
        <dbReference type="SAM" id="Phobius"/>
    </source>
</evidence>
<dbReference type="AlphaFoldDB" id="A0A2M6U702"/>
<gene>
    <name evidence="10" type="ORF">TSA1_06035</name>
</gene>
<evidence type="ECO:0008006" key="12">
    <source>
        <dbReference type="Google" id="ProtNLM"/>
    </source>
</evidence>
<dbReference type="InterPro" id="IPR009100">
    <property type="entry name" value="AcylCoA_DH/oxidase_NM_dom_sf"/>
</dbReference>
<comment type="similarity">
    <text evidence="2 5">Belongs to the acyl-CoA dehydrogenase family.</text>
</comment>
<dbReference type="Gene3D" id="2.40.110.10">
    <property type="entry name" value="Butyryl-CoA Dehydrogenase, subunit A, domain 2"/>
    <property type="match status" value="1"/>
</dbReference>
<dbReference type="InterPro" id="IPR006091">
    <property type="entry name" value="Acyl-CoA_Oxase/DH_mid-dom"/>
</dbReference>
<keyword evidence="3 5" id="KW-0285">Flavoprotein</keyword>
<dbReference type="InterPro" id="IPR009075">
    <property type="entry name" value="AcylCo_DH/oxidase_C"/>
</dbReference>
<sequence>MDRGYGYHAELIQRHIELVPGYPGIRDALPELDLGEETLRAILGAAAEFAESRLVPINRAGDLQGCRFEAGRVLTPDCYKNAWEELTSAGWNSVDQPANFGGQGLPLFVNTACRELFDRACMAIGMLTGPTRAGTQVLLQFADPQVQDEWLPQLVAGKWSLTICISEADAGSDVGRIHSQAVQNSEGRWRVTGEKMWTSFGDHDLVERIGHLLLARSPGAPPGTAGLSLFLVPNKVKNSSGEWVVNGVIPRRIEEKLGLHGSPTCAMGFEGAEAYLLGRQHRGLSQMFVMIQSMRLMVATEGVGMSFGAEQAALSYAAERKQGGDPSRPPVAINDHADIQRQLLAMAGRVEVLRGMLYELAVRIDLERHGVAADERHARVTQWLLPIAKASCAEAAFEIPSAAIQVLGGAGYTREWPCEQWLRDARMMSIAEGSTGIQALDLLHRRLWRDDGETLAAFIDTARKELQGVSADLAAPALLVIDRLKRVAQQLLGWRERSRDAETGAVAFLQLAFLAVTGWIAVRLASRAGNDRIGRRLAAAGRYWLSDIDGRAALLERDALAGSAKLDQFHQILNG</sequence>
<evidence type="ECO:0000256" key="5">
    <source>
        <dbReference type="RuleBase" id="RU362125"/>
    </source>
</evidence>
<evidence type="ECO:0000313" key="11">
    <source>
        <dbReference type="Proteomes" id="UP000228930"/>
    </source>
</evidence>
<dbReference type="InterPro" id="IPR036250">
    <property type="entry name" value="AcylCo_DH-like_C"/>
</dbReference>
<evidence type="ECO:0000259" key="7">
    <source>
        <dbReference type="Pfam" id="PF00441"/>
    </source>
</evidence>
<name>A0A2M6U702_9BRAD</name>
<keyword evidence="4 5" id="KW-0274">FAD</keyword>
<dbReference type="InterPro" id="IPR052166">
    <property type="entry name" value="Diverse_Acyl-CoA_DH"/>
</dbReference>
<feature type="domain" description="Acyl-CoA dehydrogenase/oxidase C-terminal" evidence="7">
    <location>
        <begin position="282"/>
        <end position="442"/>
    </location>
</feature>
<dbReference type="PANTHER" id="PTHR42803:SF1">
    <property type="entry name" value="BROAD-SPECIFICITY LINEAR ACYL-COA DEHYDROGENASE FADE5"/>
    <property type="match status" value="1"/>
</dbReference>
<reference evidence="10 11" key="1">
    <citation type="submission" date="2015-06" db="EMBL/GenBank/DDBJ databases">
        <title>Comparative genome analysis of nirS-carrying Bradyrhizobium sp. strains.</title>
        <authorList>
            <person name="Ishii S."/>
            <person name="Jang J."/>
            <person name="Nishizawa T."/>
            <person name="Senoo K."/>
        </authorList>
    </citation>
    <scope>NUCLEOTIDE SEQUENCE [LARGE SCALE GENOMIC DNA]</scope>
    <source>
        <strain evidence="10 11">TSA1</strain>
    </source>
</reference>
<organism evidence="10 11">
    <name type="scientific">Bradyrhizobium nitroreducens</name>
    <dbReference type="NCBI Taxonomy" id="709803"/>
    <lineage>
        <taxon>Bacteria</taxon>
        <taxon>Pseudomonadati</taxon>
        <taxon>Pseudomonadota</taxon>
        <taxon>Alphaproteobacteria</taxon>
        <taxon>Hyphomicrobiales</taxon>
        <taxon>Nitrobacteraceae</taxon>
        <taxon>Bradyrhizobium</taxon>
    </lineage>
</organism>
<comment type="cofactor">
    <cofactor evidence="1 5">
        <name>FAD</name>
        <dbReference type="ChEBI" id="CHEBI:57692"/>
    </cofactor>
</comment>
<dbReference type="RefSeq" id="WP_100175585.1">
    <property type="nucleotide sequence ID" value="NZ_LFJC01000003.1"/>
</dbReference>
<dbReference type="Proteomes" id="UP000228930">
    <property type="component" value="Unassembled WGS sequence"/>
</dbReference>
<dbReference type="Pfam" id="PF00441">
    <property type="entry name" value="Acyl-CoA_dh_1"/>
    <property type="match status" value="1"/>
</dbReference>
<dbReference type="Gene3D" id="1.20.140.10">
    <property type="entry name" value="Butyryl-CoA Dehydrogenase, subunit A, domain 3"/>
    <property type="match status" value="1"/>
</dbReference>
<dbReference type="SUPFAM" id="SSF47203">
    <property type="entry name" value="Acyl-CoA dehydrogenase C-terminal domain-like"/>
    <property type="match status" value="1"/>
</dbReference>
<feature type="domain" description="Acyl-CoA oxidase/dehydrogenase middle" evidence="8">
    <location>
        <begin position="163"/>
        <end position="270"/>
    </location>
</feature>
<evidence type="ECO:0000259" key="8">
    <source>
        <dbReference type="Pfam" id="PF02770"/>
    </source>
</evidence>
<dbReference type="Gene3D" id="1.10.540.10">
    <property type="entry name" value="Acyl-CoA dehydrogenase/oxidase, N-terminal domain"/>
    <property type="match status" value="1"/>
</dbReference>
<keyword evidence="6" id="KW-1133">Transmembrane helix</keyword>
<feature type="domain" description="Acyl-CoA dehydrogenase/oxidase N-terminal" evidence="9">
    <location>
        <begin position="37"/>
        <end position="158"/>
    </location>
</feature>
<dbReference type="InterPro" id="IPR046373">
    <property type="entry name" value="Acyl-CoA_Oxase/DH_mid-dom_sf"/>
</dbReference>
<dbReference type="GO" id="GO:0050660">
    <property type="term" value="F:flavin adenine dinucleotide binding"/>
    <property type="evidence" value="ECO:0007669"/>
    <property type="project" value="InterPro"/>
</dbReference>
<dbReference type="SUPFAM" id="SSF56645">
    <property type="entry name" value="Acyl-CoA dehydrogenase NM domain-like"/>
    <property type="match status" value="1"/>
</dbReference>
<keyword evidence="5" id="KW-0560">Oxidoreductase</keyword>
<evidence type="ECO:0000256" key="2">
    <source>
        <dbReference type="ARBA" id="ARBA00009347"/>
    </source>
</evidence>
<keyword evidence="6" id="KW-0812">Transmembrane</keyword>
<keyword evidence="11" id="KW-1185">Reference proteome</keyword>
<accession>A0A2M6U702</accession>
<evidence type="ECO:0000259" key="9">
    <source>
        <dbReference type="Pfam" id="PF02771"/>
    </source>
</evidence>